<sequence length="224" mass="23784">MNFFESQDTAKQNTGKLFLLFSLAVLSLIVVTNLLVMVAFGLLGEEGSSFSSMSSLQFDWQTFLLVGVIVTSIVLIGSLYKIGALSGGGARIAEMMNGRLLLAGNGDSGERRVLNVVEEMAIASGTPVPPVYLMEEAGINAFAAGYSPSDAVIGVTRGTIDTLSRDQLQGVIAHEFSHILHGDMRINIRLIGVLHGIMVLGIIGYHLLRGSAHGHRSKNSGGII</sequence>
<keyword evidence="6" id="KW-0479">Metal-binding</keyword>
<evidence type="ECO:0000256" key="10">
    <source>
        <dbReference type="ARBA" id="ARBA00023049"/>
    </source>
</evidence>
<comment type="cofactor">
    <cofactor evidence="1">
        <name>Zn(2+)</name>
        <dbReference type="ChEBI" id="CHEBI:29105"/>
    </cofactor>
</comment>
<feature type="transmembrane region" description="Helical" evidence="12">
    <location>
        <begin position="186"/>
        <end position="208"/>
    </location>
</feature>
<keyword evidence="3" id="KW-1003">Cell membrane</keyword>
<evidence type="ECO:0000259" key="13">
    <source>
        <dbReference type="Pfam" id="PF01435"/>
    </source>
</evidence>
<dbReference type="AlphaFoldDB" id="A0A382N5W0"/>
<evidence type="ECO:0000256" key="7">
    <source>
        <dbReference type="ARBA" id="ARBA00022801"/>
    </source>
</evidence>
<organism evidence="14">
    <name type="scientific">marine metagenome</name>
    <dbReference type="NCBI Taxonomy" id="408172"/>
    <lineage>
        <taxon>unclassified sequences</taxon>
        <taxon>metagenomes</taxon>
        <taxon>ecological metagenomes</taxon>
    </lineage>
</organism>
<dbReference type="InterPro" id="IPR001915">
    <property type="entry name" value="Peptidase_M48"/>
</dbReference>
<evidence type="ECO:0000256" key="5">
    <source>
        <dbReference type="ARBA" id="ARBA00022692"/>
    </source>
</evidence>
<evidence type="ECO:0000256" key="6">
    <source>
        <dbReference type="ARBA" id="ARBA00022723"/>
    </source>
</evidence>
<feature type="transmembrane region" description="Helical" evidence="12">
    <location>
        <begin position="63"/>
        <end position="82"/>
    </location>
</feature>
<dbReference type="GO" id="GO:0005886">
    <property type="term" value="C:plasma membrane"/>
    <property type="evidence" value="ECO:0007669"/>
    <property type="project" value="UniProtKB-SubCell"/>
</dbReference>
<dbReference type="GO" id="GO:0006508">
    <property type="term" value="P:proteolysis"/>
    <property type="evidence" value="ECO:0007669"/>
    <property type="project" value="UniProtKB-KW"/>
</dbReference>
<evidence type="ECO:0000256" key="3">
    <source>
        <dbReference type="ARBA" id="ARBA00022475"/>
    </source>
</evidence>
<evidence type="ECO:0000256" key="4">
    <source>
        <dbReference type="ARBA" id="ARBA00022670"/>
    </source>
</evidence>
<keyword evidence="4" id="KW-0645">Protease</keyword>
<evidence type="ECO:0000256" key="2">
    <source>
        <dbReference type="ARBA" id="ARBA00004651"/>
    </source>
</evidence>
<dbReference type="PANTHER" id="PTHR43221">
    <property type="entry name" value="PROTEASE HTPX"/>
    <property type="match status" value="1"/>
</dbReference>
<keyword evidence="8" id="KW-0862">Zinc</keyword>
<keyword evidence="10" id="KW-0482">Metalloprotease</keyword>
<evidence type="ECO:0000256" key="9">
    <source>
        <dbReference type="ARBA" id="ARBA00022989"/>
    </source>
</evidence>
<dbReference type="Gene3D" id="3.30.2010.10">
    <property type="entry name" value="Metalloproteases ('zincins'), catalytic domain"/>
    <property type="match status" value="1"/>
</dbReference>
<name>A0A382N5W0_9ZZZZ</name>
<dbReference type="InterPro" id="IPR050083">
    <property type="entry name" value="HtpX_protease"/>
</dbReference>
<reference evidence="14" key="1">
    <citation type="submission" date="2018-05" db="EMBL/GenBank/DDBJ databases">
        <authorList>
            <person name="Lanie J.A."/>
            <person name="Ng W.-L."/>
            <person name="Kazmierczak K.M."/>
            <person name="Andrzejewski T.M."/>
            <person name="Davidsen T.M."/>
            <person name="Wayne K.J."/>
            <person name="Tettelin H."/>
            <person name="Glass J.I."/>
            <person name="Rusch D."/>
            <person name="Podicherti R."/>
            <person name="Tsui H.-C.T."/>
            <person name="Winkler M.E."/>
        </authorList>
    </citation>
    <scope>NUCLEOTIDE SEQUENCE</scope>
</reference>
<dbReference type="Pfam" id="PF01435">
    <property type="entry name" value="Peptidase_M48"/>
    <property type="match status" value="1"/>
</dbReference>
<accession>A0A382N5W0</accession>
<evidence type="ECO:0000313" key="14">
    <source>
        <dbReference type="EMBL" id="SVC54941.1"/>
    </source>
</evidence>
<keyword evidence="11 12" id="KW-0472">Membrane</keyword>
<protein>
    <recommendedName>
        <fullName evidence="13">Peptidase M48 domain-containing protein</fullName>
    </recommendedName>
</protein>
<evidence type="ECO:0000256" key="12">
    <source>
        <dbReference type="SAM" id="Phobius"/>
    </source>
</evidence>
<proteinExistence type="predicted"/>
<evidence type="ECO:0000256" key="11">
    <source>
        <dbReference type="ARBA" id="ARBA00023136"/>
    </source>
</evidence>
<evidence type="ECO:0000256" key="8">
    <source>
        <dbReference type="ARBA" id="ARBA00022833"/>
    </source>
</evidence>
<keyword evidence="5 12" id="KW-0812">Transmembrane</keyword>
<evidence type="ECO:0000256" key="1">
    <source>
        <dbReference type="ARBA" id="ARBA00001947"/>
    </source>
</evidence>
<dbReference type="GO" id="GO:0004222">
    <property type="term" value="F:metalloendopeptidase activity"/>
    <property type="evidence" value="ECO:0007669"/>
    <property type="project" value="InterPro"/>
</dbReference>
<comment type="subcellular location">
    <subcellularLocation>
        <location evidence="2">Cell membrane</location>
        <topology evidence="2">Multi-pass membrane protein</topology>
    </subcellularLocation>
</comment>
<feature type="domain" description="Peptidase M48" evidence="13">
    <location>
        <begin position="110"/>
        <end position="202"/>
    </location>
</feature>
<feature type="non-terminal residue" evidence="14">
    <location>
        <position position="224"/>
    </location>
</feature>
<keyword evidence="7" id="KW-0378">Hydrolase</keyword>
<gene>
    <name evidence="14" type="ORF">METZ01_LOCUS307795</name>
</gene>
<dbReference type="GO" id="GO:0046872">
    <property type="term" value="F:metal ion binding"/>
    <property type="evidence" value="ECO:0007669"/>
    <property type="project" value="UniProtKB-KW"/>
</dbReference>
<dbReference type="PANTHER" id="PTHR43221:SF1">
    <property type="entry name" value="PROTEASE HTPX"/>
    <property type="match status" value="1"/>
</dbReference>
<keyword evidence="9 12" id="KW-1133">Transmembrane helix</keyword>
<feature type="transmembrane region" description="Helical" evidence="12">
    <location>
        <begin position="17"/>
        <end position="43"/>
    </location>
</feature>
<dbReference type="EMBL" id="UINC01097327">
    <property type="protein sequence ID" value="SVC54941.1"/>
    <property type="molecule type" value="Genomic_DNA"/>
</dbReference>